<organism evidence="1 2">
    <name type="scientific">Candidatus Sarcina troglodytae</name>
    <dbReference type="NCBI Taxonomy" id="2726954"/>
    <lineage>
        <taxon>Bacteria</taxon>
        <taxon>Bacillati</taxon>
        <taxon>Bacillota</taxon>
        <taxon>Clostridia</taxon>
        <taxon>Eubacteriales</taxon>
        <taxon>Clostridiaceae</taxon>
        <taxon>Sarcina</taxon>
    </lineage>
</organism>
<accession>A0ACD1BGJ8</accession>
<proteinExistence type="predicted"/>
<protein>
    <submittedName>
        <fullName evidence="1">Uncharacterized protein</fullName>
    </submittedName>
</protein>
<sequence>MNQQIIERLKQFNIPVFYGWYDDSIKDTHITFFNYSDNESSFEDDNNTTIDLYYQFDIWSYENIEQLKKDVKKALKDIGFIYIAGNDDFETKNNKRLYHKAMKFYIEVQED</sequence>
<gene>
    <name evidence="1" type="ORF">HH195_11980</name>
</gene>
<name>A0ACD1BGJ8_9CLOT</name>
<keyword evidence="2" id="KW-1185">Reference proteome</keyword>
<dbReference type="EMBL" id="CP051756">
    <property type="protein sequence ID" value="QPJ86684.1"/>
    <property type="molecule type" value="Genomic_DNA"/>
</dbReference>
<reference evidence="1" key="1">
    <citation type="submission" date="2020-04" db="EMBL/GenBank/DDBJ databases">
        <title>A novel bacterium ('Candidatus Sarcina troglodytae' sp. nov.) linked to a protracted, uniformly lethal epizootic among sanctuary western chimpanzees (Pan troglodytes verus) in Sierra Leone.</title>
        <authorList>
            <person name="Owens L.A."/>
            <person name="Colitti B."/>
            <person name="Hirji I."/>
            <person name="Pizaro A."/>
            <person name="Jaffe J.E."/>
            <person name="Moittie S."/>
            <person name="Bishop-Lilly K.A."/>
            <person name="Estrella L.A."/>
            <person name="Voegtly L.J."/>
            <person name="Kuhn J.H."/>
            <person name="Suen G."/>
            <person name="Deblois C.L."/>
            <person name="Dunn C."/>
            <person name="Juan-Salles C."/>
            <person name="Goldberg T.L."/>
        </authorList>
    </citation>
    <scope>NUCLEOTIDE SEQUENCE</scope>
    <source>
        <strain evidence="1">JB2</strain>
    </source>
</reference>
<keyword evidence="1" id="KW-0614">Plasmid</keyword>
<evidence type="ECO:0000313" key="1">
    <source>
        <dbReference type="EMBL" id="QPJ86684.1"/>
    </source>
</evidence>
<evidence type="ECO:0000313" key="2">
    <source>
        <dbReference type="Proteomes" id="UP000594603"/>
    </source>
</evidence>
<geneLocation type="plasmid" evidence="1 2">
    <name>p2</name>
</geneLocation>
<dbReference type="Proteomes" id="UP000594603">
    <property type="component" value="Plasmid p2"/>
</dbReference>